<protein>
    <submittedName>
        <fullName evidence="4">DUF4082 domain-containing protein</fullName>
    </submittedName>
</protein>
<evidence type="ECO:0000259" key="3">
    <source>
        <dbReference type="Pfam" id="PF20254"/>
    </source>
</evidence>
<feature type="domain" description="DUF4082" evidence="1">
    <location>
        <begin position="978"/>
        <end position="1119"/>
    </location>
</feature>
<feature type="domain" description="DUF4082" evidence="1">
    <location>
        <begin position="722"/>
        <end position="858"/>
    </location>
</feature>
<dbReference type="InterPro" id="IPR041690">
    <property type="entry name" value="Cadherin_5"/>
</dbReference>
<evidence type="ECO:0000313" key="4">
    <source>
        <dbReference type="EMBL" id="MBR0670174.1"/>
    </source>
</evidence>
<dbReference type="Pfam" id="PF20254">
    <property type="entry name" value="DMFA2_C"/>
    <property type="match status" value="1"/>
</dbReference>
<evidence type="ECO:0000313" key="5">
    <source>
        <dbReference type="Proteomes" id="UP001138751"/>
    </source>
</evidence>
<dbReference type="Pfam" id="PF13313">
    <property type="entry name" value="DUF4082"/>
    <property type="match status" value="5"/>
</dbReference>
<evidence type="ECO:0000259" key="1">
    <source>
        <dbReference type="Pfam" id="PF13313"/>
    </source>
</evidence>
<dbReference type="InterPro" id="IPR025141">
    <property type="entry name" value="DUF4082"/>
</dbReference>
<sequence>MSATTTATLQPLLTKFEFVSFEDPTMATSDDILVLGVGGEGSTSTFTVTSTSTTSTATDSTASFSAAGTTTSASTFQATAANRIVQENMLPGTPQSVWDLMQGASSSIEGFTTDISYDLGQAVSFKINTDSSNYRIDVYRLGYYGGDGARLVGSINHQASQAILQPDALRDPSTGLVDAGNWSVTDMWNIPVDAVSGIYIAKLVRQDGTFGENHVPFIVRNDAASSDIVFQTSDTTWQAYNGWGGANLYGGNGPGGDSAPGRAYAVSYNRPITTRYPGGGYLAGPQDFIFGVEHSAVRWLEMNGYDVSYIAGVDTARNGAGLLDHKIFLSVGHDEYWSGDQRANVEAARNAGVNLAFLSGNAMYWKTRWEGSIDGSNTDYRTLVSYKETRAGAKIDPSGEWTGTWRDLSYDPSLGGQTPENALQGTMFQVDSYRLDSITIPYAMTQLRFWRNTAVAETAPGETAELVKNLLGYEWDVAPDTPFTPDGMIRLSSTTLDVNTLLADYGTAVGPGTATHNLTLYRAPNGALVFGAGTVYWSWGLDSNHDLEGTPTDVNVQQAMVNLFADMGVQATTLQSDLMPATASIDFSAPTSQVSTPGGGLTVTEGQRVLLTGTAADVGGRVAAVEVSTDGGQNWRAATLTGNTWSYTWVAPLAGAYSIMSRAVDDSLNMGFSSSPVQMTVTPATQVTLFSPDDTPPPLPGTWDPSTVPVCCNVCVVHVFGPTELGVKFTSERSGTISGIRFYKDDQNTGPHVGNFWTANGTLLATATFTNESGSGWQQVNFSQPVSIAAGTVYVASYHTTTGLYLATPGVYFAESHTSGPLTALASDWQTGPNGLIAYGAAGTFPTGPVQNATNYWVDVVFNPASTVGNSAPAATADTGIAGDKNTRMVISAATLLANDTDPNGDPLAISGVSGALHGTAVWDAYRQTVTFTPDAGYTGEAGFTYAITDGRGGTATAGVTLTVKEPPYRVSLFTATDTPTFANVADTSPVELGVRFVSSTTGSITGIRFYKGGMNTGTHTAHLWKADGTLLASATFANETASGWQQVDFATPVAITAGQAYVAGYHTTSGLYSASPNYFSQNYVNGPLSVDGGTSGLFAYGAAGTFPNQTYNATNYWVDVVLQPASQVNEPPVAAADTGFVASRNTPIYIAASSLLSNDTDPNGDVLSITGVSGAQHGTVSYDAQARVVTFTPEADYAGPASFTYGVSDGRGGTSSAGVVLQVQDSGAIVTLFQPAATPTTASVNDASSIEVGMRFQVTQAGSITGIRFYKGSLNTGTHTANLWAADGTRIATATFVNETASGWQQVNFAEPVTIATGQTYVASYHTNTGYYSATPGFFSSSYTNGAIVAEGGANGVFRYGNSAFPTQSYNSTNYWVDAVFSPGNSQPVAGDDTGIVAYAGTPLVIPMSALLANDRDPNGELLTITAVANATSGTAALDASAGTVIFTPDPGYAGLAAFDYTVSDPEGGTDAAHVGIDVMAPGQGERLFSAWDTPAVASAQDPSPVEVGVRFSASVGGQITGIRFYKGALNTGAHDGRLWAADGTLLASATFTNETGSGWQQVDFAAPVNISAGQTYVASYRTSSGYYSVTPGFFASAYQNGVLTAQGGANGVFAYGSSGGLPNQSWNSTNYWVDVVMDARNRGPTANADSGFAVAGTTPLVIPFSALLGNDTDPDGDALTITGVSGATHGNAVLDSQARTVTFTAEQGYAGSASFDYAVSDGRGGSSQAGVALDVSQPVVTSSLFAASDTPATASVNDPGSIELGMRFQATVAGSVTGVRFYKGDLNTGTHTGSLWTATGSLLGSVTFANETANGWQQAKFATPVSITAGTDYVVSYHTNAGYYSATPNYFSNAKESGPLLAPSSASSGGNGLYAYGSGGFPSNSYNATNYWVDVLFQGQLAA</sequence>
<evidence type="ECO:0000259" key="2">
    <source>
        <dbReference type="Pfam" id="PF17892"/>
    </source>
</evidence>
<dbReference type="NCBIfam" id="NF012211">
    <property type="entry name" value="tand_rpt_95"/>
    <property type="match status" value="4"/>
</dbReference>
<dbReference type="Pfam" id="PF17892">
    <property type="entry name" value="Cadherin_5"/>
    <property type="match status" value="3"/>
</dbReference>
<organism evidence="4 5">
    <name type="scientific">Neoroseomonas soli</name>
    <dbReference type="NCBI Taxonomy" id="1081025"/>
    <lineage>
        <taxon>Bacteria</taxon>
        <taxon>Pseudomonadati</taxon>
        <taxon>Pseudomonadota</taxon>
        <taxon>Alphaproteobacteria</taxon>
        <taxon>Acetobacterales</taxon>
        <taxon>Acetobacteraceae</taxon>
        <taxon>Neoroseomonas</taxon>
    </lineage>
</organism>
<feature type="domain" description="Cadherin-like" evidence="2">
    <location>
        <begin position="870"/>
        <end position="965"/>
    </location>
</feature>
<feature type="domain" description="DUF4082" evidence="1">
    <location>
        <begin position="1238"/>
        <end position="1378"/>
    </location>
</feature>
<dbReference type="Proteomes" id="UP001138751">
    <property type="component" value="Unassembled WGS sequence"/>
</dbReference>
<accession>A0A9X9WSP5</accession>
<feature type="domain" description="Cadherin-like" evidence="2">
    <location>
        <begin position="1129"/>
        <end position="1224"/>
    </location>
</feature>
<reference evidence="4" key="1">
    <citation type="submission" date="2020-01" db="EMBL/GenBank/DDBJ databases">
        <authorList>
            <person name="Rat A."/>
        </authorList>
    </citation>
    <scope>NUCLEOTIDE SEQUENCE</scope>
    <source>
        <strain evidence="4">LMG 31231</strain>
    </source>
</reference>
<proteinExistence type="predicted"/>
<feature type="domain" description="N,N-dimethylformamidase beta subunit-like C-terminal" evidence="3">
    <location>
        <begin position="135"/>
        <end position="544"/>
    </location>
</feature>
<feature type="domain" description="DUF4082" evidence="1">
    <location>
        <begin position="1751"/>
        <end position="1895"/>
    </location>
</feature>
<comment type="caution">
    <text evidence="4">The sequence shown here is derived from an EMBL/GenBank/DDBJ whole genome shotgun (WGS) entry which is preliminary data.</text>
</comment>
<dbReference type="InterPro" id="IPR014756">
    <property type="entry name" value="Ig_E-set"/>
</dbReference>
<feature type="domain" description="DUF4082" evidence="1">
    <location>
        <begin position="1495"/>
        <end position="1635"/>
    </location>
</feature>
<dbReference type="EMBL" id="JAAEDM010000005">
    <property type="protein sequence ID" value="MBR0670174.1"/>
    <property type="molecule type" value="Genomic_DNA"/>
</dbReference>
<feature type="domain" description="Cadherin-like" evidence="2">
    <location>
        <begin position="1643"/>
        <end position="1737"/>
    </location>
</feature>
<dbReference type="Gene3D" id="2.60.40.650">
    <property type="match status" value="1"/>
</dbReference>
<dbReference type="InterPro" id="IPR046540">
    <property type="entry name" value="DMFA2_C"/>
</dbReference>
<name>A0A9X9WSP5_9PROT</name>
<dbReference type="SUPFAM" id="SSF81296">
    <property type="entry name" value="E set domains"/>
    <property type="match status" value="1"/>
</dbReference>
<reference evidence="4" key="2">
    <citation type="journal article" date="2021" name="Syst. Appl. Microbiol.">
        <title>Roseomonas hellenica sp. nov., isolated from roots of wild-growing Alkanna tinctoria.</title>
        <authorList>
            <person name="Rat A."/>
            <person name="Naranjo H.D."/>
            <person name="Lebbe L."/>
            <person name="Cnockaert M."/>
            <person name="Krigas N."/>
            <person name="Grigoriadou K."/>
            <person name="Maloupa E."/>
            <person name="Willems A."/>
        </authorList>
    </citation>
    <scope>NUCLEOTIDE SEQUENCE</scope>
    <source>
        <strain evidence="4">LMG 31231</strain>
    </source>
</reference>
<dbReference type="RefSeq" id="WP_211860547.1">
    <property type="nucleotide sequence ID" value="NZ_JAAEDM010000005.1"/>
</dbReference>
<dbReference type="Pfam" id="PF17957">
    <property type="entry name" value="Big_7"/>
    <property type="match status" value="1"/>
</dbReference>
<gene>
    <name evidence="4" type="ORF">GXW76_03220</name>
</gene>
<dbReference type="Gene3D" id="2.60.40.2810">
    <property type="match status" value="4"/>
</dbReference>
<dbReference type="Pfam" id="PF17963">
    <property type="entry name" value="Big_9"/>
    <property type="match status" value="1"/>
</dbReference>
<keyword evidence="5" id="KW-1185">Reference proteome</keyword>